<dbReference type="PANTHER" id="PTHR23003:SF3">
    <property type="entry name" value="FI21236P1-RELATED"/>
    <property type="match status" value="1"/>
</dbReference>
<reference evidence="5" key="1">
    <citation type="submission" date="2020-10" db="EMBL/GenBank/DDBJ databases">
        <title>Genome Sequence of Monilinia vaccinii-corymbosi Sheds Light on Mummy Berry Disease Infection of Blueberry and Mating Type.</title>
        <authorList>
            <person name="Yow A.G."/>
            <person name="Zhang Y."/>
            <person name="Bansal K."/>
            <person name="Eacker S.M."/>
            <person name="Sullivan S."/>
            <person name="Liachko I."/>
            <person name="Cubeta M.A."/>
            <person name="Rollins J.A."/>
            <person name="Ashrafi H."/>
        </authorList>
    </citation>
    <scope>NUCLEOTIDE SEQUENCE</scope>
    <source>
        <strain evidence="5">RL-1</strain>
    </source>
</reference>
<feature type="region of interest" description="Disordered" evidence="3">
    <location>
        <begin position="314"/>
        <end position="376"/>
    </location>
</feature>
<dbReference type="PANTHER" id="PTHR23003">
    <property type="entry name" value="RNA RECOGNITION MOTIF RRM DOMAIN CONTAINING PROTEIN"/>
    <property type="match status" value="1"/>
</dbReference>
<name>A0A8A3PIQ7_9HELO</name>
<feature type="region of interest" description="Disordered" evidence="3">
    <location>
        <begin position="391"/>
        <end position="414"/>
    </location>
</feature>
<dbReference type="InterPro" id="IPR050374">
    <property type="entry name" value="RRT5_SRSF_SR"/>
</dbReference>
<proteinExistence type="predicted"/>
<evidence type="ECO:0000259" key="4">
    <source>
        <dbReference type="PROSITE" id="PS50102"/>
    </source>
</evidence>
<dbReference type="InterPro" id="IPR035979">
    <property type="entry name" value="RBD_domain_sf"/>
</dbReference>
<evidence type="ECO:0000256" key="1">
    <source>
        <dbReference type="ARBA" id="ARBA00022884"/>
    </source>
</evidence>
<dbReference type="Proteomes" id="UP000672032">
    <property type="component" value="Chromosome 5"/>
</dbReference>
<organism evidence="5 6">
    <name type="scientific">Monilinia vaccinii-corymbosi</name>
    <dbReference type="NCBI Taxonomy" id="61207"/>
    <lineage>
        <taxon>Eukaryota</taxon>
        <taxon>Fungi</taxon>
        <taxon>Dikarya</taxon>
        <taxon>Ascomycota</taxon>
        <taxon>Pezizomycotina</taxon>
        <taxon>Leotiomycetes</taxon>
        <taxon>Helotiales</taxon>
        <taxon>Sclerotiniaceae</taxon>
        <taxon>Monilinia</taxon>
    </lineage>
</organism>
<dbReference type="GO" id="GO:0005737">
    <property type="term" value="C:cytoplasm"/>
    <property type="evidence" value="ECO:0007669"/>
    <property type="project" value="TreeGrafter"/>
</dbReference>
<gene>
    <name evidence="5" type="ORF">DSL72_007775</name>
</gene>
<sequence>MPQVLPNTMYQVLPGDITGLYYITVSNLPWTCTWQTLKDYARNQDSKGNCLAIVHAHVCGGISGPLTGWVSVQGKEDFIKALRHLERGVIGNRALIVDGRNETCSIPLFDLSGPRMWKDFNEDVSTRDIMPATREAPITTSMTATFNNNRGGTKFQPSHSTGISYCMPILPAFSVSMVAGTPLFVPPLLPYAISPPSTLASTPSSVYSQTTTGQFHVMTIEKRKVIITQISRHTSTLDLRQFIHERIMAKFADKALDEDPFLALQRMTIAQHPDGKQKSHAFVIFQTYVMAQVVVDILDGVEFRGKVLRAKLAKEGAQPAGVDPSSFPPALERRSRPQSQVALRDAISSKTRPPREKKLGRLKEMNRTTEDRERGRIKESFISDVAAVAAAAKKSETSPKSPMVANGSSPGRNS</sequence>
<keyword evidence="1 2" id="KW-0694">RNA-binding</keyword>
<dbReference type="GO" id="GO:1990904">
    <property type="term" value="C:ribonucleoprotein complex"/>
    <property type="evidence" value="ECO:0007669"/>
    <property type="project" value="TreeGrafter"/>
</dbReference>
<dbReference type="PROSITE" id="PS50102">
    <property type="entry name" value="RRM"/>
    <property type="match status" value="1"/>
</dbReference>
<dbReference type="Gene3D" id="3.30.70.330">
    <property type="match status" value="2"/>
</dbReference>
<dbReference type="GO" id="GO:0003729">
    <property type="term" value="F:mRNA binding"/>
    <property type="evidence" value="ECO:0007669"/>
    <property type="project" value="TreeGrafter"/>
</dbReference>
<dbReference type="InterPro" id="IPR012677">
    <property type="entry name" value="Nucleotide-bd_a/b_plait_sf"/>
</dbReference>
<keyword evidence="6" id="KW-1185">Reference proteome</keyword>
<dbReference type="OrthoDB" id="610462at2759"/>
<feature type="domain" description="RRM" evidence="4">
    <location>
        <begin position="223"/>
        <end position="315"/>
    </location>
</feature>
<dbReference type="SUPFAM" id="SSF54928">
    <property type="entry name" value="RNA-binding domain, RBD"/>
    <property type="match status" value="2"/>
</dbReference>
<dbReference type="InterPro" id="IPR000504">
    <property type="entry name" value="RRM_dom"/>
</dbReference>
<dbReference type="EMBL" id="CP063409">
    <property type="protein sequence ID" value="QSZ34913.1"/>
    <property type="molecule type" value="Genomic_DNA"/>
</dbReference>
<accession>A0A8A3PIQ7</accession>
<dbReference type="CDD" id="cd00590">
    <property type="entry name" value="RRM_SF"/>
    <property type="match status" value="1"/>
</dbReference>
<dbReference type="GO" id="GO:0005634">
    <property type="term" value="C:nucleus"/>
    <property type="evidence" value="ECO:0007669"/>
    <property type="project" value="TreeGrafter"/>
</dbReference>
<evidence type="ECO:0000313" key="6">
    <source>
        <dbReference type="Proteomes" id="UP000672032"/>
    </source>
</evidence>
<feature type="compositionally biased region" description="Basic and acidic residues" evidence="3">
    <location>
        <begin position="353"/>
        <end position="376"/>
    </location>
</feature>
<evidence type="ECO:0000313" key="5">
    <source>
        <dbReference type="EMBL" id="QSZ34913.1"/>
    </source>
</evidence>
<evidence type="ECO:0000256" key="2">
    <source>
        <dbReference type="PROSITE-ProRule" id="PRU00176"/>
    </source>
</evidence>
<protein>
    <recommendedName>
        <fullName evidence="4">RRM domain-containing protein</fullName>
    </recommendedName>
</protein>
<evidence type="ECO:0000256" key="3">
    <source>
        <dbReference type="SAM" id="MobiDB-lite"/>
    </source>
</evidence>
<dbReference type="AlphaFoldDB" id="A0A8A3PIQ7"/>